<keyword evidence="6" id="KW-0406">Ion transport</keyword>
<keyword evidence="7" id="KW-0472">Membrane</keyword>
<keyword evidence="10" id="KW-1185">Reference proteome</keyword>
<dbReference type="InterPro" id="IPR059116">
    <property type="entry name" value="P2X_receptor"/>
</dbReference>
<dbReference type="Pfam" id="PF00864">
    <property type="entry name" value="P2X_receptor"/>
    <property type="match status" value="1"/>
</dbReference>
<keyword evidence="8" id="KW-1071">Ligand-gated ion channel</keyword>
<dbReference type="Gene3D" id="2.60.490.10">
    <property type="entry name" value="atp-gated p2x4 ion channel domain"/>
    <property type="match status" value="1"/>
</dbReference>
<dbReference type="GO" id="GO:0098794">
    <property type="term" value="C:postsynapse"/>
    <property type="evidence" value="ECO:0007669"/>
    <property type="project" value="GOC"/>
</dbReference>
<dbReference type="WBParaSite" id="maker-uti_cns_0006548-snap-gene-0.4-mRNA-1">
    <property type="protein sequence ID" value="maker-uti_cns_0006548-snap-gene-0.4-mRNA-1"/>
    <property type="gene ID" value="maker-uti_cns_0006548-snap-gene-0.4"/>
</dbReference>
<dbReference type="GO" id="GO:0016020">
    <property type="term" value="C:membrane"/>
    <property type="evidence" value="ECO:0007669"/>
    <property type="project" value="TreeGrafter"/>
</dbReference>
<dbReference type="PANTHER" id="PTHR10125:SF31">
    <property type="entry name" value="P2X RECEPTOR E"/>
    <property type="match status" value="1"/>
</dbReference>
<dbReference type="GO" id="GO:0012505">
    <property type="term" value="C:endomembrane system"/>
    <property type="evidence" value="ECO:0007669"/>
    <property type="project" value="UniProtKB-SubCell"/>
</dbReference>
<keyword evidence="4" id="KW-0812">Transmembrane</keyword>
<dbReference type="InterPro" id="IPR027309">
    <property type="entry name" value="P2X_extracellular_dom_sf"/>
</dbReference>
<protein>
    <submittedName>
        <fullName evidence="11">Purinergic receptor</fullName>
    </submittedName>
</protein>
<sequence>MASEKKFLVATLFEYETQKVIAISSYKIGLIYRSIQLLIVTYVVGWVMLREKGYQSFDHVVSGVTTKLKGLEYTNYSNIPSIGDRIWDVADWAIPPQMNSAFFVTTNVVITKNQTHSTCEEDKDNKWHASCKSDADCEKGHVHLLGWGVRTGRCINSTREPNLTVCEIYGWCPTEQDKLPLGKDE</sequence>
<evidence type="ECO:0000256" key="9">
    <source>
        <dbReference type="ARBA" id="ARBA00023303"/>
    </source>
</evidence>
<comment type="similarity">
    <text evidence="2">Belongs to the P2X receptor family.</text>
</comment>
<evidence type="ECO:0000256" key="2">
    <source>
        <dbReference type="ARBA" id="ARBA00009848"/>
    </source>
</evidence>
<evidence type="ECO:0000256" key="5">
    <source>
        <dbReference type="ARBA" id="ARBA00022989"/>
    </source>
</evidence>
<evidence type="ECO:0000256" key="7">
    <source>
        <dbReference type="ARBA" id="ARBA00023136"/>
    </source>
</evidence>
<evidence type="ECO:0000256" key="8">
    <source>
        <dbReference type="ARBA" id="ARBA00023286"/>
    </source>
</evidence>
<accession>A0A1I8HKT4</accession>
<evidence type="ECO:0000256" key="1">
    <source>
        <dbReference type="ARBA" id="ARBA00004308"/>
    </source>
</evidence>
<dbReference type="Proteomes" id="UP000095280">
    <property type="component" value="Unplaced"/>
</dbReference>
<dbReference type="GO" id="GO:0070588">
    <property type="term" value="P:calcium ion transmembrane transport"/>
    <property type="evidence" value="ECO:0007669"/>
    <property type="project" value="TreeGrafter"/>
</dbReference>
<evidence type="ECO:0000256" key="4">
    <source>
        <dbReference type="ARBA" id="ARBA00022692"/>
    </source>
</evidence>
<evidence type="ECO:0000256" key="6">
    <source>
        <dbReference type="ARBA" id="ARBA00023065"/>
    </source>
</evidence>
<evidence type="ECO:0000256" key="3">
    <source>
        <dbReference type="ARBA" id="ARBA00022448"/>
    </source>
</evidence>
<dbReference type="AlphaFoldDB" id="A0A1I8HKT4"/>
<dbReference type="PANTHER" id="PTHR10125">
    <property type="entry name" value="P2X PURINOCEPTOR"/>
    <property type="match status" value="1"/>
</dbReference>
<keyword evidence="3" id="KW-0813">Transport</keyword>
<name>A0A1I8HKT4_9PLAT</name>
<keyword evidence="9" id="KW-0407">Ion channel</keyword>
<reference evidence="11" key="1">
    <citation type="submission" date="2016-11" db="UniProtKB">
        <authorList>
            <consortium name="WormBaseParasite"/>
        </authorList>
    </citation>
    <scope>IDENTIFICATION</scope>
</reference>
<proteinExistence type="inferred from homology"/>
<dbReference type="Gene3D" id="1.10.287.940">
    <property type="entry name" value="atp-gated p2x4 ion channel"/>
    <property type="match status" value="1"/>
</dbReference>
<evidence type="ECO:0000313" key="11">
    <source>
        <dbReference type="WBParaSite" id="maker-uti_cns_0006548-snap-gene-0.4-mRNA-1"/>
    </source>
</evidence>
<comment type="subcellular location">
    <subcellularLocation>
        <location evidence="1">Endomembrane system</location>
    </subcellularLocation>
</comment>
<dbReference type="GO" id="GO:0004931">
    <property type="term" value="F:extracellularly ATP-gated monoatomic cation channel activity"/>
    <property type="evidence" value="ECO:0007669"/>
    <property type="project" value="TreeGrafter"/>
</dbReference>
<organism evidence="10 11">
    <name type="scientific">Macrostomum lignano</name>
    <dbReference type="NCBI Taxonomy" id="282301"/>
    <lineage>
        <taxon>Eukaryota</taxon>
        <taxon>Metazoa</taxon>
        <taxon>Spiralia</taxon>
        <taxon>Lophotrochozoa</taxon>
        <taxon>Platyhelminthes</taxon>
        <taxon>Rhabditophora</taxon>
        <taxon>Macrostomorpha</taxon>
        <taxon>Macrostomida</taxon>
        <taxon>Macrostomidae</taxon>
        <taxon>Macrostomum</taxon>
    </lineage>
</organism>
<evidence type="ECO:0000313" key="10">
    <source>
        <dbReference type="Proteomes" id="UP000095280"/>
    </source>
</evidence>
<keyword evidence="5" id="KW-1133">Transmembrane helix</keyword>